<evidence type="ECO:0000256" key="1">
    <source>
        <dbReference type="SAM" id="MobiDB-lite"/>
    </source>
</evidence>
<dbReference type="EC" id="3.1.22.4" evidence="2"/>
<feature type="region of interest" description="Disordered" evidence="1">
    <location>
        <begin position="95"/>
        <end position="162"/>
    </location>
</feature>
<name>A0A6J4U6P6_9SPHN</name>
<organism evidence="2">
    <name type="scientific">uncultured Sphingomonadaceae bacterium</name>
    <dbReference type="NCBI Taxonomy" id="169976"/>
    <lineage>
        <taxon>Bacteria</taxon>
        <taxon>Pseudomonadati</taxon>
        <taxon>Pseudomonadota</taxon>
        <taxon>Alphaproteobacteria</taxon>
        <taxon>Sphingomonadales</taxon>
        <taxon>Sphingomonadaceae</taxon>
        <taxon>environmental samples</taxon>
    </lineage>
</organism>
<dbReference type="AlphaFoldDB" id="A0A6J4U6P6"/>
<protein>
    <submittedName>
        <fullName evidence="2">RuvC</fullName>
        <ecNumber evidence="2">3.1.22.4</ecNumber>
    </submittedName>
</protein>
<feature type="compositionally biased region" description="Low complexity" evidence="1">
    <location>
        <begin position="40"/>
        <end position="50"/>
    </location>
</feature>
<accession>A0A6J4U6P6</accession>
<gene>
    <name evidence="2" type="ORF">AVDCRST_MAG91-3725</name>
</gene>
<evidence type="ECO:0000313" key="2">
    <source>
        <dbReference type="EMBL" id="CAA9539615.1"/>
    </source>
</evidence>
<feature type="region of interest" description="Disordered" evidence="1">
    <location>
        <begin position="1"/>
        <end position="83"/>
    </location>
</feature>
<feature type="non-terminal residue" evidence="2">
    <location>
        <position position="1"/>
    </location>
</feature>
<dbReference type="EMBL" id="CADCVX010000648">
    <property type="protein sequence ID" value="CAA9539615.1"/>
    <property type="molecule type" value="Genomic_DNA"/>
</dbReference>
<proteinExistence type="predicted"/>
<keyword evidence="2" id="KW-0378">Hydrolase</keyword>
<sequence length="162" mass="17132">DHLGPRPGARNHGVGRDRGGRQPSEPRRQRRDQDGRQGRARGPPVRLVRPVVRRDRRAPARGRGGRGGVRQCQPAIDAEARPGARRVFAELRAERGRGGRIRRPAGQEGAGRHGRGGEGAGPRDGGAAAAGRGDRGRGRGGRARGGDHARAPSGVCAQSCRL</sequence>
<feature type="compositionally biased region" description="Basic residues" evidence="1">
    <location>
        <begin position="54"/>
        <end position="64"/>
    </location>
</feature>
<feature type="non-terminal residue" evidence="2">
    <location>
        <position position="162"/>
    </location>
</feature>
<dbReference type="GO" id="GO:0016787">
    <property type="term" value="F:hydrolase activity"/>
    <property type="evidence" value="ECO:0007669"/>
    <property type="project" value="UniProtKB-KW"/>
</dbReference>
<feature type="compositionally biased region" description="Basic and acidic residues" evidence="1">
    <location>
        <begin position="14"/>
        <end position="37"/>
    </location>
</feature>
<reference evidence="2" key="1">
    <citation type="submission" date="2020-02" db="EMBL/GenBank/DDBJ databases">
        <authorList>
            <person name="Meier V. D."/>
        </authorList>
    </citation>
    <scope>NUCLEOTIDE SEQUENCE</scope>
    <source>
        <strain evidence="2">AVDCRST_MAG91</strain>
    </source>
</reference>